<feature type="compositionally biased region" description="Pro residues" evidence="5">
    <location>
        <begin position="57"/>
        <end position="77"/>
    </location>
</feature>
<evidence type="ECO:0000256" key="2">
    <source>
        <dbReference type="ARBA" id="ARBA00022692"/>
    </source>
</evidence>
<dbReference type="EMBL" id="JAKWBI020000091">
    <property type="protein sequence ID" value="KAJ2903102.1"/>
    <property type="molecule type" value="Genomic_DNA"/>
</dbReference>
<evidence type="ECO:0000256" key="3">
    <source>
        <dbReference type="ARBA" id="ARBA00022989"/>
    </source>
</evidence>
<protein>
    <recommendedName>
        <fullName evidence="8">SPRY domain-containing protein</fullName>
    </recommendedName>
</protein>
<keyword evidence="7" id="KW-1185">Reference proteome</keyword>
<keyword evidence="2" id="KW-0812">Transmembrane</keyword>
<name>A0AAD5RT67_9PEZI</name>
<accession>A0AAD5RT67</accession>
<dbReference type="Gene3D" id="2.60.120.920">
    <property type="match status" value="1"/>
</dbReference>
<feature type="compositionally biased region" description="Low complexity" evidence="5">
    <location>
        <begin position="1"/>
        <end position="10"/>
    </location>
</feature>
<feature type="region of interest" description="Disordered" evidence="5">
    <location>
        <begin position="1"/>
        <end position="134"/>
    </location>
</feature>
<keyword evidence="3" id="KW-1133">Transmembrane helix</keyword>
<evidence type="ECO:0000256" key="1">
    <source>
        <dbReference type="ARBA" id="ARBA00004370"/>
    </source>
</evidence>
<dbReference type="Proteomes" id="UP001201980">
    <property type="component" value="Unassembled WGS sequence"/>
</dbReference>
<evidence type="ECO:0000256" key="4">
    <source>
        <dbReference type="ARBA" id="ARBA00023136"/>
    </source>
</evidence>
<feature type="compositionally biased region" description="Pro residues" evidence="5">
    <location>
        <begin position="25"/>
        <end position="34"/>
    </location>
</feature>
<dbReference type="GO" id="GO:0016020">
    <property type="term" value="C:membrane"/>
    <property type="evidence" value="ECO:0007669"/>
    <property type="project" value="UniProtKB-SubCell"/>
</dbReference>
<evidence type="ECO:0008006" key="8">
    <source>
        <dbReference type="Google" id="ProtNLM"/>
    </source>
</evidence>
<evidence type="ECO:0000313" key="6">
    <source>
        <dbReference type="EMBL" id="KAJ2903102.1"/>
    </source>
</evidence>
<dbReference type="InterPro" id="IPR043136">
    <property type="entry name" value="B30.2/SPRY_sf"/>
</dbReference>
<comment type="subcellular location">
    <subcellularLocation>
        <location evidence="1">Membrane</location>
    </subcellularLocation>
</comment>
<dbReference type="CDD" id="cd12910">
    <property type="entry name" value="SPRY_SSH4_like"/>
    <property type="match status" value="1"/>
</dbReference>
<reference evidence="6" key="1">
    <citation type="submission" date="2022-07" db="EMBL/GenBank/DDBJ databases">
        <title>Draft genome sequence of Zalerion maritima ATCC 34329, a (micro)plastics degrading marine fungus.</title>
        <authorList>
            <person name="Paco A."/>
            <person name="Goncalves M.F.M."/>
            <person name="Rocha-Santos T.A.P."/>
            <person name="Alves A."/>
        </authorList>
    </citation>
    <scope>NUCLEOTIDE SEQUENCE</scope>
    <source>
        <strain evidence="6">ATCC 34329</strain>
    </source>
</reference>
<comment type="caution">
    <text evidence="6">The sequence shown here is derived from an EMBL/GenBank/DDBJ whole genome shotgun (WGS) entry which is preliminary data.</text>
</comment>
<evidence type="ECO:0000313" key="7">
    <source>
        <dbReference type="Proteomes" id="UP001201980"/>
    </source>
</evidence>
<sequence>MNNNNNSFAPPAGPPPGYQQQDSYAPPPPGPPPNQGQQQYAPPSGAPPGHQSSGDYAPPPGPPPSQQYASPPGPPPFSGNYAPPLGPPPGQQQPPKHDWESAVPDTALLPPPPSFFSGRDASPVSNATKEEADQGEEWCERFPIMEPPMVLDNSADMALRSYNFYLTEPAFWKNSRNKCEHNSVKNSWHIHTRDSRDSSMLSYPPLYVVNSNSPYPGQPPTMIYYEVKFSDTCRFDDESTVALGFSTLPYPAFRLPGWHRGSLACHGDDGLRYINDFHGGKDFPGYPHQTVPFKRNSTVGMGMVFTPGSSRLEVQVFQTRDGNMFGSWDLHEELDAVQDKPVTGLEGKHDLAAAIGVCGKSNFEVFLHPSQWKFDHEAWRARGFK</sequence>
<proteinExistence type="predicted"/>
<dbReference type="AlphaFoldDB" id="A0AAD5RT67"/>
<dbReference type="InterPro" id="IPR035780">
    <property type="entry name" value="SPRY_Ssh4-like"/>
</dbReference>
<gene>
    <name evidence="6" type="ORF">MKZ38_010440</name>
</gene>
<keyword evidence="4" id="KW-0472">Membrane</keyword>
<evidence type="ECO:0000256" key="5">
    <source>
        <dbReference type="SAM" id="MobiDB-lite"/>
    </source>
</evidence>
<organism evidence="6 7">
    <name type="scientific">Zalerion maritima</name>
    <dbReference type="NCBI Taxonomy" id="339359"/>
    <lineage>
        <taxon>Eukaryota</taxon>
        <taxon>Fungi</taxon>
        <taxon>Dikarya</taxon>
        <taxon>Ascomycota</taxon>
        <taxon>Pezizomycotina</taxon>
        <taxon>Sordariomycetes</taxon>
        <taxon>Lulworthiomycetidae</taxon>
        <taxon>Lulworthiales</taxon>
        <taxon>Lulworthiaceae</taxon>
        <taxon>Zalerion</taxon>
    </lineage>
</organism>